<reference evidence="2 3" key="1">
    <citation type="journal article" date="2019" name="Sci. Rep.">
        <title>Orb-weaving spider Araneus ventricosus genome elucidates the spidroin gene catalogue.</title>
        <authorList>
            <person name="Kono N."/>
            <person name="Nakamura H."/>
            <person name="Ohtoshi R."/>
            <person name="Moran D.A.P."/>
            <person name="Shinohara A."/>
            <person name="Yoshida Y."/>
            <person name="Fujiwara M."/>
            <person name="Mori M."/>
            <person name="Tomita M."/>
            <person name="Arakawa K."/>
        </authorList>
    </citation>
    <scope>NUCLEOTIDE SEQUENCE [LARGE SCALE GENOMIC DNA]</scope>
</reference>
<feature type="region of interest" description="Disordered" evidence="1">
    <location>
        <begin position="23"/>
        <end position="45"/>
    </location>
</feature>
<proteinExistence type="predicted"/>
<gene>
    <name evidence="2" type="ORF">AVEN_8231_1</name>
</gene>
<sequence length="111" mass="11589">MRRGQAASPPVCVVRKPAERVPAQVSSSSPADCGSKTMRVSQESANEADGMNIAGESDLTTCVHAHQLHHEFLQAQAVCSFVGDPGAGHRQGDGVYPPLPVHAGQVFGEAN</sequence>
<name>A0A4Y2V5R5_ARAVE</name>
<dbReference type="AlphaFoldDB" id="A0A4Y2V5R5"/>
<accession>A0A4Y2V5R5</accession>
<organism evidence="2 3">
    <name type="scientific">Araneus ventricosus</name>
    <name type="common">Orbweaver spider</name>
    <name type="synonym">Epeira ventricosa</name>
    <dbReference type="NCBI Taxonomy" id="182803"/>
    <lineage>
        <taxon>Eukaryota</taxon>
        <taxon>Metazoa</taxon>
        <taxon>Ecdysozoa</taxon>
        <taxon>Arthropoda</taxon>
        <taxon>Chelicerata</taxon>
        <taxon>Arachnida</taxon>
        <taxon>Araneae</taxon>
        <taxon>Araneomorphae</taxon>
        <taxon>Entelegynae</taxon>
        <taxon>Araneoidea</taxon>
        <taxon>Araneidae</taxon>
        <taxon>Araneus</taxon>
    </lineage>
</organism>
<keyword evidence="3" id="KW-1185">Reference proteome</keyword>
<dbReference type="Proteomes" id="UP000499080">
    <property type="component" value="Unassembled WGS sequence"/>
</dbReference>
<dbReference type="EMBL" id="BGPR01043959">
    <property type="protein sequence ID" value="GBO20629.1"/>
    <property type="molecule type" value="Genomic_DNA"/>
</dbReference>
<evidence type="ECO:0000256" key="1">
    <source>
        <dbReference type="SAM" id="MobiDB-lite"/>
    </source>
</evidence>
<protein>
    <submittedName>
        <fullName evidence="2">Uncharacterized protein</fullName>
    </submittedName>
</protein>
<comment type="caution">
    <text evidence="2">The sequence shown here is derived from an EMBL/GenBank/DDBJ whole genome shotgun (WGS) entry which is preliminary data.</text>
</comment>
<evidence type="ECO:0000313" key="3">
    <source>
        <dbReference type="Proteomes" id="UP000499080"/>
    </source>
</evidence>
<evidence type="ECO:0000313" key="2">
    <source>
        <dbReference type="EMBL" id="GBO20629.1"/>
    </source>
</evidence>